<reference evidence="1" key="1">
    <citation type="journal article" date="2020" name="Arch. Virol.">
        <title>Complete genome sequence and analysis of a novel lymphocystivirus detected in whitemouth croaker (Micropogonias furnieri): lymphocystis disease virus 4.</title>
        <authorList>
            <person name="Doszpoly A."/>
            <person name="Kajan G.L."/>
            <person name="Puentes R."/>
            <person name="Perretta A."/>
        </authorList>
    </citation>
    <scope>NUCLEOTIDE SEQUENCE</scope>
    <source>
        <strain evidence="1">LCDV-WC</strain>
    </source>
</reference>
<keyword evidence="2" id="KW-1185">Reference proteome</keyword>
<dbReference type="Proteomes" id="UP000678193">
    <property type="component" value="Segment"/>
</dbReference>
<sequence length="186" mass="21607">MFSNYRKTMCKICSDPSYYICKNCVLQLNSTEVGQSILHTAIYDLLREISVQINGFKKHFKDLIITPIILLELDELNFESRGTYIFLDVLKTNLRFIELNTNVREIVSVKNLAYGLKDLRRLIIFFAEVNLNLLEHVAADLIGLKLSIKDLIFLIVPYLSIQLNHFNVLKELRSIEVCKWPTILIL</sequence>
<organism evidence="1 2">
    <name type="scientific">Lymphocystis disease virus 4</name>
    <dbReference type="NCBI Taxonomy" id="2704413"/>
    <lineage>
        <taxon>Viruses</taxon>
        <taxon>Varidnaviria</taxon>
        <taxon>Bamfordvirae</taxon>
        <taxon>Nucleocytoviricota</taxon>
        <taxon>Megaviricetes</taxon>
        <taxon>Pimascovirales</taxon>
        <taxon>Pimascovirales incertae sedis</taxon>
        <taxon>Iridoviridae</taxon>
        <taxon>Alphairidovirinae</taxon>
        <taxon>Lymphocystivirus</taxon>
        <taxon>Lymphocystivirus micropogonias1</taxon>
    </lineage>
</organism>
<evidence type="ECO:0000313" key="2">
    <source>
        <dbReference type="Proteomes" id="UP000678193"/>
    </source>
</evidence>
<dbReference type="EMBL" id="MN803438">
    <property type="protein sequence ID" value="QHR78513.1"/>
    <property type="molecule type" value="Genomic_DNA"/>
</dbReference>
<evidence type="ECO:0000313" key="1">
    <source>
        <dbReference type="EMBL" id="QHR78513.1"/>
    </source>
</evidence>
<dbReference type="KEGG" id="vg:65103268"/>
<name>A0A6B9XMJ4_9VIRU</name>
<dbReference type="RefSeq" id="YP_010087935.1">
    <property type="nucleotide sequence ID" value="NC_055603.1"/>
</dbReference>
<proteinExistence type="predicted"/>
<protein>
    <submittedName>
        <fullName evidence="1">Uncharacterized protein</fullName>
    </submittedName>
</protein>
<dbReference type="GeneID" id="65103268"/>
<accession>A0A6B9XMJ4</accession>